<sequence>MENQQEKEIAVETGKQQNHVDIFEAKKKAINESIKKLNEVVKGLNKFCENANDFMNSLQALEKFAMPEVIGNKTNIKVPKKPIYDNTGYLIETLNTFNEIFSSYADRIRTETINEFDNFIMQVVSPSHEELKGVYDHNKNIIEEFRNGFYSLMNHFYVLGAELLEKFLICGECNTPMGFTHQLDCSIKQDKVFKWKKTNFDDKFITFDMKFSFGELFNPKKKKEILKLIQMTINKQGQIGSSPKTSLPIDLKSSWPEKWTRNNQIFQSQANNENSMSDHPTTFNATVWTQLK</sequence>
<name>A0A9J6BTL9_POLVA</name>
<evidence type="ECO:0000313" key="2">
    <source>
        <dbReference type="Proteomes" id="UP001107558"/>
    </source>
</evidence>
<dbReference type="OrthoDB" id="8183351at2759"/>
<gene>
    <name evidence="1" type="ORF">PVAND_003297</name>
</gene>
<keyword evidence="2" id="KW-1185">Reference proteome</keyword>
<dbReference type="Proteomes" id="UP001107558">
    <property type="component" value="Chromosome 3"/>
</dbReference>
<dbReference type="AlphaFoldDB" id="A0A9J6BTL9"/>
<comment type="caution">
    <text evidence="1">The sequence shown here is derived from an EMBL/GenBank/DDBJ whole genome shotgun (WGS) entry which is preliminary data.</text>
</comment>
<accession>A0A9J6BTL9</accession>
<dbReference type="EMBL" id="JADBJN010000003">
    <property type="protein sequence ID" value="KAG5673233.1"/>
    <property type="molecule type" value="Genomic_DNA"/>
</dbReference>
<protein>
    <submittedName>
        <fullName evidence="1">Uncharacterized protein</fullName>
    </submittedName>
</protein>
<reference evidence="1" key="1">
    <citation type="submission" date="2021-03" db="EMBL/GenBank/DDBJ databases">
        <title>Chromosome level genome of the anhydrobiotic midge Polypedilum vanderplanki.</title>
        <authorList>
            <person name="Yoshida Y."/>
            <person name="Kikawada T."/>
            <person name="Gusev O."/>
        </authorList>
    </citation>
    <scope>NUCLEOTIDE SEQUENCE</scope>
    <source>
        <strain evidence="1">NIAS01</strain>
        <tissue evidence="1">Whole body or cell culture</tissue>
    </source>
</reference>
<organism evidence="1 2">
    <name type="scientific">Polypedilum vanderplanki</name>
    <name type="common">Sleeping chironomid midge</name>
    <dbReference type="NCBI Taxonomy" id="319348"/>
    <lineage>
        <taxon>Eukaryota</taxon>
        <taxon>Metazoa</taxon>
        <taxon>Ecdysozoa</taxon>
        <taxon>Arthropoda</taxon>
        <taxon>Hexapoda</taxon>
        <taxon>Insecta</taxon>
        <taxon>Pterygota</taxon>
        <taxon>Neoptera</taxon>
        <taxon>Endopterygota</taxon>
        <taxon>Diptera</taxon>
        <taxon>Nematocera</taxon>
        <taxon>Chironomoidea</taxon>
        <taxon>Chironomidae</taxon>
        <taxon>Chironominae</taxon>
        <taxon>Polypedilum</taxon>
        <taxon>Polypedilum</taxon>
    </lineage>
</organism>
<proteinExistence type="predicted"/>
<evidence type="ECO:0000313" key="1">
    <source>
        <dbReference type="EMBL" id="KAG5673233.1"/>
    </source>
</evidence>